<feature type="transmembrane region" description="Helical" evidence="1">
    <location>
        <begin position="106"/>
        <end position="127"/>
    </location>
</feature>
<dbReference type="RefSeq" id="XP_009038784.1">
    <property type="nucleotide sequence ID" value="XM_009040536.1"/>
</dbReference>
<keyword evidence="1" id="KW-1133">Transmembrane helix</keyword>
<name>F0YE94_AURAN</name>
<dbReference type="Pfam" id="PF14323">
    <property type="entry name" value="GxGYxYP_C"/>
    <property type="match status" value="1"/>
</dbReference>
<keyword evidence="1" id="KW-0812">Transmembrane</keyword>
<keyword evidence="1" id="KW-0472">Membrane</keyword>
<dbReference type="InterPro" id="IPR025832">
    <property type="entry name" value="GxGYxYP_C"/>
</dbReference>
<feature type="transmembrane region" description="Helical" evidence="1">
    <location>
        <begin position="67"/>
        <end position="86"/>
    </location>
</feature>
<keyword evidence="4" id="KW-1185">Reference proteome</keyword>
<feature type="transmembrane region" description="Helical" evidence="1">
    <location>
        <begin position="134"/>
        <end position="155"/>
    </location>
</feature>
<dbReference type="KEGG" id="aaf:AURANDRAFT_65535"/>
<organism evidence="4">
    <name type="scientific">Aureococcus anophagefferens</name>
    <name type="common">Harmful bloom alga</name>
    <dbReference type="NCBI Taxonomy" id="44056"/>
    <lineage>
        <taxon>Eukaryota</taxon>
        <taxon>Sar</taxon>
        <taxon>Stramenopiles</taxon>
        <taxon>Ochrophyta</taxon>
        <taxon>Pelagophyceae</taxon>
        <taxon>Pelagomonadales</taxon>
        <taxon>Pelagomonadaceae</taxon>
        <taxon>Aureococcus</taxon>
    </lineage>
</organism>
<feature type="domain" description="GxGYxYP putative glycoside hydrolase C-terminal" evidence="2">
    <location>
        <begin position="519"/>
        <end position="618"/>
    </location>
</feature>
<evidence type="ECO:0000313" key="3">
    <source>
        <dbReference type="EMBL" id="EGB06612.1"/>
    </source>
</evidence>
<accession>F0YE94</accession>
<dbReference type="Gene3D" id="3.20.20.490">
    <property type="entry name" value="GxGYxYP glycoside hydrolase, C-terminal domain"/>
    <property type="match status" value="1"/>
</dbReference>
<protein>
    <recommendedName>
        <fullName evidence="2">GxGYxYP putative glycoside hydrolase C-terminal domain-containing protein</fullName>
    </recommendedName>
</protein>
<dbReference type="InterPro" id="IPR038410">
    <property type="entry name" value="GxGYxYP_C_sf"/>
</dbReference>
<evidence type="ECO:0000313" key="4">
    <source>
        <dbReference type="Proteomes" id="UP000002729"/>
    </source>
</evidence>
<gene>
    <name evidence="3" type="ORF">AURANDRAFT_65535</name>
</gene>
<evidence type="ECO:0000256" key="1">
    <source>
        <dbReference type="SAM" id="Phobius"/>
    </source>
</evidence>
<dbReference type="InParanoid" id="F0YE94"/>
<dbReference type="GeneID" id="20225380"/>
<dbReference type="Proteomes" id="UP000002729">
    <property type="component" value="Unassembled WGS sequence"/>
</dbReference>
<dbReference type="OMA" id="TWTISPH"/>
<dbReference type="EMBL" id="GL833134">
    <property type="protein sequence ID" value="EGB06612.1"/>
    <property type="molecule type" value="Genomic_DNA"/>
</dbReference>
<dbReference type="OrthoDB" id="414388at2759"/>
<reference evidence="3 4" key="1">
    <citation type="journal article" date="2011" name="Proc. Natl. Acad. Sci. U.S.A.">
        <title>Niche of harmful alga Aureococcus anophagefferens revealed through ecogenomics.</title>
        <authorList>
            <person name="Gobler C.J."/>
            <person name="Berry D.L."/>
            <person name="Dyhrman S.T."/>
            <person name="Wilhelm S.W."/>
            <person name="Salamov A."/>
            <person name="Lobanov A.V."/>
            <person name="Zhang Y."/>
            <person name="Collier J.L."/>
            <person name="Wurch L.L."/>
            <person name="Kustka A.B."/>
            <person name="Dill B.D."/>
            <person name="Shah M."/>
            <person name="VerBerkmoes N.C."/>
            <person name="Kuo A."/>
            <person name="Terry A."/>
            <person name="Pangilinan J."/>
            <person name="Lindquist E.A."/>
            <person name="Lucas S."/>
            <person name="Paulsen I.T."/>
            <person name="Hattenrath-Lehmann T.K."/>
            <person name="Talmage S.C."/>
            <person name="Walker E.A."/>
            <person name="Koch F."/>
            <person name="Burson A.M."/>
            <person name="Marcoval M.A."/>
            <person name="Tang Y.Z."/>
            <person name="Lecleir G.R."/>
            <person name="Coyne K.J."/>
            <person name="Berg G.M."/>
            <person name="Bertrand E.M."/>
            <person name="Saito M.A."/>
            <person name="Gladyshev V.N."/>
            <person name="Grigoriev I.V."/>
        </authorList>
    </citation>
    <scope>NUCLEOTIDE SEQUENCE [LARGE SCALE GENOMIC DNA]</scope>
    <source>
        <strain evidence="4">CCMP 1984</strain>
    </source>
</reference>
<proteinExistence type="predicted"/>
<dbReference type="AlphaFoldDB" id="F0YE94"/>
<dbReference type="PANTHER" id="PTHR37321">
    <property type="entry name" value="EXPORTED PROTEIN-RELATED"/>
    <property type="match status" value="1"/>
</dbReference>
<dbReference type="PANTHER" id="PTHR37321:SF1">
    <property type="entry name" value="EXPORTED PROTEIN"/>
    <property type="match status" value="1"/>
</dbReference>
<sequence>MLPAVYGALAGLATSVRRPWACTVCGLLFLVTAGPTALSSTYTIWNWTALLGQIADGVLRPAAPPRLLPFLVVNSWAIFTSFNIMAVAHPPHFAELAKRIDASMPYFHFLNTVGHFVPGVVGLWWFAKLEHRTAACAWTSVVPLHVASLAFHLMWALRVAGGLKLDNVYLKRPVFQWYCAWATGAMTHVLVGSFVHRACLNPDVPLTFANAANSAVPEYTTARNTLALCLLGLAQARKPDVVVELGANAHVPLATQFAAQSCIGLMNRDATTTVFALMVGDDNDWAEILGVAAADSVWTAAEFLESCVDSPLVKGVARWNVTAQKAAVPQIVTVAGVRDLLLLEDGLVDHDLPVVFDATKELAGASERDATRYVFDRYANETTTMAKMDPGYEGKPPHAALTGTANPALVDFIVQEKLFCFFLYDGCVPLTKDHALMEEIVANSPWPEPIVVYGYDDSWPLAGDLFEAETTCAGHAMGQVASNGFSNLGFFSVDAPTETPKVQPFDHAATPAAYDGGTTYVSFVVGDGDNLEMVKGSRRHWMEQRVANWTSASPLRFPITWTLSPRALQFPALGDWFFEQAAKTRADAFVLPPSGDLYAYPSEMDEELQRAFVNDTARDAYLLNSSATVAWEFLGSWTKAIADFFPKYAATRVAGLFAVNVPYLFPIVDFGFAEQYKVLSDDAGNRAVLFRPNEWRGTTCPHGCATHEALADKINGLPTGSVAAYYATSDGGFDLGDLYATVPLLGDHVTIVDANALAGLALQRSAAEAARG</sequence>
<evidence type="ECO:0000259" key="2">
    <source>
        <dbReference type="Pfam" id="PF14323"/>
    </source>
</evidence>